<gene>
    <name evidence="2" type="ORF">DLJ46_05675</name>
</gene>
<dbReference type="InterPro" id="IPR024344">
    <property type="entry name" value="MDMPI_metal-binding"/>
</dbReference>
<comment type="caution">
    <text evidence="2">The sequence shown here is derived from an EMBL/GenBank/DDBJ whole genome shotgun (WGS) entry which is preliminary data.</text>
</comment>
<protein>
    <recommendedName>
        <fullName evidence="1">Mycothiol-dependent maleylpyruvate isomerase metal-binding domain-containing protein</fullName>
    </recommendedName>
</protein>
<dbReference type="OrthoDB" id="8481083at2"/>
<dbReference type="Gene3D" id="1.20.120.450">
    <property type="entry name" value="dinb family like domain"/>
    <property type="match status" value="1"/>
</dbReference>
<name>A0A317KCM5_9ACTN</name>
<dbReference type="RefSeq" id="WP_109943612.1">
    <property type="nucleotide sequence ID" value="NZ_QGGF01000325.1"/>
</dbReference>
<evidence type="ECO:0000259" key="1">
    <source>
        <dbReference type="Pfam" id="PF11716"/>
    </source>
</evidence>
<dbReference type="GO" id="GO:0046872">
    <property type="term" value="F:metal ion binding"/>
    <property type="evidence" value="ECO:0007669"/>
    <property type="project" value="InterPro"/>
</dbReference>
<reference evidence="3" key="1">
    <citation type="submission" date="2018-05" db="EMBL/GenBank/DDBJ databases">
        <title>Micromonospora globispora sp. nov. and Micromonospora rugosa sp. nov., isolated from marine sediment.</title>
        <authorList>
            <person name="Carro L."/>
            <person name="Aysel V."/>
            <person name="Cetin D."/>
            <person name="Igual J.M."/>
            <person name="Klenk H.-P."/>
            <person name="Trujillo M.E."/>
            <person name="Sahin N."/>
        </authorList>
    </citation>
    <scope>NUCLEOTIDE SEQUENCE [LARGE SCALE GENOMIC DNA]</scope>
    <source>
        <strain evidence="3">S2904</strain>
    </source>
</reference>
<feature type="domain" description="Mycothiol-dependent maleylpyruvate isomerase metal-binding" evidence="1">
    <location>
        <begin position="17"/>
        <end position="151"/>
    </location>
</feature>
<dbReference type="Pfam" id="PF11716">
    <property type="entry name" value="MDMPI_N"/>
    <property type="match status" value="1"/>
</dbReference>
<accession>A0A317KCM5</accession>
<evidence type="ECO:0000313" key="2">
    <source>
        <dbReference type="EMBL" id="PWU51059.1"/>
    </source>
</evidence>
<proteinExistence type="predicted"/>
<sequence length="214" mass="22085">MTPDGYATPDPPAVREALVRQWYQLAVAVSTLDLSTPTRVAGWTNREVVAHLAAQPLLLTRFLAGAAPPGAEVTLAVNLAETGALAVAVDRAARTAARTGRLDLAGNVERAVPVLMAADLGRTVGTLRGAMTLADYLITRCVEAVVHGLDLVAPMAPDPEAAAIAADGLRLVLAHRAPGLVSVASDLDAVTWLDLATGRRSAAGPLAQVLPLLT</sequence>
<dbReference type="AlphaFoldDB" id="A0A317KCM5"/>
<evidence type="ECO:0000313" key="3">
    <source>
        <dbReference type="Proteomes" id="UP000245683"/>
    </source>
</evidence>
<keyword evidence="3" id="KW-1185">Reference proteome</keyword>
<dbReference type="InterPro" id="IPR034660">
    <property type="entry name" value="DinB/YfiT-like"/>
</dbReference>
<dbReference type="SUPFAM" id="SSF109854">
    <property type="entry name" value="DinB/YfiT-like putative metalloenzymes"/>
    <property type="match status" value="1"/>
</dbReference>
<dbReference type="Proteomes" id="UP000245683">
    <property type="component" value="Unassembled WGS sequence"/>
</dbReference>
<dbReference type="EMBL" id="QGSV01000096">
    <property type="protein sequence ID" value="PWU51059.1"/>
    <property type="molecule type" value="Genomic_DNA"/>
</dbReference>
<organism evidence="2 3">
    <name type="scientific">Micromonospora globispora</name>
    <dbReference type="NCBI Taxonomy" id="1450148"/>
    <lineage>
        <taxon>Bacteria</taxon>
        <taxon>Bacillati</taxon>
        <taxon>Actinomycetota</taxon>
        <taxon>Actinomycetes</taxon>
        <taxon>Micromonosporales</taxon>
        <taxon>Micromonosporaceae</taxon>
        <taxon>Micromonospora</taxon>
    </lineage>
</organism>